<protein>
    <submittedName>
        <fullName evidence="1">DUF3800 domain-containing protein</fullName>
    </submittedName>
</protein>
<organism evidence="1 2">
    <name type="scientific">Spirosoma pollinicola</name>
    <dbReference type="NCBI Taxonomy" id="2057025"/>
    <lineage>
        <taxon>Bacteria</taxon>
        <taxon>Pseudomonadati</taxon>
        <taxon>Bacteroidota</taxon>
        <taxon>Cytophagia</taxon>
        <taxon>Cytophagales</taxon>
        <taxon>Cytophagaceae</taxon>
        <taxon>Spirosoma</taxon>
    </lineage>
</organism>
<proteinExistence type="predicted"/>
<accession>A0A2K8Z9C4</accession>
<keyword evidence="2" id="KW-1185">Reference proteome</keyword>
<dbReference type="EMBL" id="CP025096">
    <property type="protein sequence ID" value="AUD06483.1"/>
    <property type="molecule type" value="Genomic_DNA"/>
</dbReference>
<evidence type="ECO:0000313" key="2">
    <source>
        <dbReference type="Proteomes" id="UP000232883"/>
    </source>
</evidence>
<dbReference type="Proteomes" id="UP000232883">
    <property type="component" value="Chromosome"/>
</dbReference>
<gene>
    <name evidence="1" type="ORF">CWM47_34350</name>
</gene>
<dbReference type="RefSeq" id="WP_100993024.1">
    <property type="nucleotide sequence ID" value="NZ_CP025096.1"/>
</dbReference>
<dbReference type="AlphaFoldDB" id="A0A2K8Z9C4"/>
<evidence type="ECO:0000313" key="1">
    <source>
        <dbReference type="EMBL" id="AUD06483.1"/>
    </source>
</evidence>
<dbReference type="KEGG" id="spir:CWM47_34350"/>
<dbReference type="InterPro" id="IPR024524">
    <property type="entry name" value="DUF3800"/>
</dbReference>
<name>A0A2K8Z9C4_9BACT</name>
<sequence>MNDHIAFLDEWGNNGLDFTKQGVSTHFIVTAITLRKEQLSEAETQLEAVRKRFFQTGPIKSAKVGSDDKRRILILNQLLTVPFQLFALVVDKRELRGEGFYYKGSFYKFLHGLADRELYRSFPNLELVADRHGDENFMQGFTQYIYNRHVPTLFNQASFRFVNSQASLLLQAADFVAGTLARCYDETVLSPERASFVQLLKPKLLTLKYWPDVFAPVVAQSVPDQANYNAGLAELCVGLGQDFLHRKLASRSPQEIDQVTCLNYLLFHFRHVDPTRYISSRELMAHIDERRNSQPTLHYFQTRVIAPLRDAGVIIASSTKGYKIPSCEGDLYDFINHSNTIIQPLLSRISKCRARIRLATNGSIDLLDREEYANLKQLLTDPLMTESGRNG</sequence>
<dbReference type="OrthoDB" id="6057352at2"/>
<reference evidence="1 2" key="1">
    <citation type="submission" date="2017-11" db="EMBL/GenBank/DDBJ databases">
        <title>Taxonomic description and genome sequences of Spirosoma HA7 sp. nov., isolated from pollen microhabitat of Corylus avellana.</title>
        <authorList>
            <person name="Ambika Manirajan B."/>
            <person name="Suarez C."/>
            <person name="Ratering S."/>
            <person name="Geissler-Plaum R."/>
            <person name="Cardinale M."/>
            <person name="Sylvia S."/>
        </authorList>
    </citation>
    <scope>NUCLEOTIDE SEQUENCE [LARGE SCALE GENOMIC DNA]</scope>
    <source>
        <strain evidence="1 2">HA7</strain>
    </source>
</reference>
<dbReference type="Pfam" id="PF12686">
    <property type="entry name" value="DUF3800"/>
    <property type="match status" value="1"/>
</dbReference>